<dbReference type="AlphaFoldDB" id="A0A6A6KDG6"/>
<sequence length="234" mass="26640">MLNAEALPDSEKVGKIICWFCKGSRANDAHMIYMLAKEKNKYPSQSAVTFLICLLSRKDETVKLCLDMLDSFSRETRKYAIKPFSSVFCGFCRIKDFDRAKMLLTNMIDEGPPPGNAVFNTIINGYSKCGYMKGAMEMKKLMERRGLKPDLFTYTVIFDKALELLTEMKEFGVQPNVDKYNKLIQSLCLKADWETAEKVLEKMEEDGLHLNGITKGLIRAVKKEGLQKEVSVET</sequence>
<evidence type="ECO:0000256" key="1">
    <source>
        <dbReference type="ARBA" id="ARBA00007626"/>
    </source>
</evidence>
<dbReference type="PANTHER" id="PTHR47941">
    <property type="entry name" value="PENTATRICOPEPTIDE REPEAT-CONTAINING PROTEIN 3, MITOCHONDRIAL"/>
    <property type="match status" value="1"/>
</dbReference>
<comment type="caution">
    <text evidence="4">The sequence shown here is derived from an EMBL/GenBank/DDBJ whole genome shotgun (WGS) entry which is preliminary data.</text>
</comment>
<feature type="repeat" description="PPR" evidence="3">
    <location>
        <begin position="115"/>
        <end position="149"/>
    </location>
</feature>
<dbReference type="InterPro" id="IPR002885">
    <property type="entry name" value="PPR_rpt"/>
</dbReference>
<evidence type="ECO:0008006" key="6">
    <source>
        <dbReference type="Google" id="ProtNLM"/>
    </source>
</evidence>
<dbReference type="Proteomes" id="UP000467840">
    <property type="component" value="Chromosome 3"/>
</dbReference>
<dbReference type="Pfam" id="PF01535">
    <property type="entry name" value="PPR"/>
    <property type="match status" value="1"/>
</dbReference>
<reference evidence="4 5" key="1">
    <citation type="journal article" date="2020" name="Mol. Plant">
        <title>The Chromosome-Based Rubber Tree Genome Provides New Insights into Spurge Genome Evolution and Rubber Biosynthesis.</title>
        <authorList>
            <person name="Liu J."/>
            <person name="Shi C."/>
            <person name="Shi C.C."/>
            <person name="Li W."/>
            <person name="Zhang Q.J."/>
            <person name="Zhang Y."/>
            <person name="Li K."/>
            <person name="Lu H.F."/>
            <person name="Shi C."/>
            <person name="Zhu S.T."/>
            <person name="Xiao Z.Y."/>
            <person name="Nan H."/>
            <person name="Yue Y."/>
            <person name="Zhu X.G."/>
            <person name="Wu Y."/>
            <person name="Hong X.N."/>
            <person name="Fan G.Y."/>
            <person name="Tong Y."/>
            <person name="Zhang D."/>
            <person name="Mao C.L."/>
            <person name="Liu Y.L."/>
            <person name="Hao S.J."/>
            <person name="Liu W.Q."/>
            <person name="Lv M.Q."/>
            <person name="Zhang H.B."/>
            <person name="Liu Y."/>
            <person name="Hu-Tang G.R."/>
            <person name="Wang J.P."/>
            <person name="Wang J.H."/>
            <person name="Sun Y.H."/>
            <person name="Ni S.B."/>
            <person name="Chen W.B."/>
            <person name="Zhang X.C."/>
            <person name="Jiao Y.N."/>
            <person name="Eichler E.E."/>
            <person name="Li G.H."/>
            <person name="Liu X."/>
            <person name="Gao L.Z."/>
        </authorList>
    </citation>
    <scope>NUCLEOTIDE SEQUENCE [LARGE SCALE GENOMIC DNA]</scope>
    <source>
        <strain evidence="5">cv. GT1</strain>
        <tissue evidence="4">Leaf</tissue>
    </source>
</reference>
<dbReference type="Pfam" id="PF13812">
    <property type="entry name" value="PPR_3"/>
    <property type="match status" value="1"/>
</dbReference>
<evidence type="ECO:0000313" key="4">
    <source>
        <dbReference type="EMBL" id="KAF2286395.1"/>
    </source>
</evidence>
<evidence type="ECO:0000256" key="3">
    <source>
        <dbReference type="PROSITE-ProRule" id="PRU00708"/>
    </source>
</evidence>
<dbReference type="InterPro" id="IPR011990">
    <property type="entry name" value="TPR-like_helical_dom_sf"/>
</dbReference>
<evidence type="ECO:0000256" key="2">
    <source>
        <dbReference type="ARBA" id="ARBA00022737"/>
    </source>
</evidence>
<dbReference type="PROSITE" id="PS51375">
    <property type="entry name" value="PPR"/>
    <property type="match status" value="3"/>
</dbReference>
<evidence type="ECO:0000313" key="5">
    <source>
        <dbReference type="Proteomes" id="UP000467840"/>
    </source>
</evidence>
<gene>
    <name evidence="4" type="ORF">GH714_016680</name>
</gene>
<name>A0A6A6KDG6_HEVBR</name>
<dbReference type="Gene3D" id="1.25.40.10">
    <property type="entry name" value="Tetratricopeptide repeat domain"/>
    <property type="match status" value="2"/>
</dbReference>
<protein>
    <recommendedName>
        <fullName evidence="6">Pentacotripeptide-repeat region of PRORP domain-containing protein</fullName>
    </recommendedName>
</protein>
<feature type="repeat" description="PPR" evidence="3">
    <location>
        <begin position="176"/>
        <end position="210"/>
    </location>
</feature>
<dbReference type="EMBL" id="JAAGAX010000017">
    <property type="protein sequence ID" value="KAF2286395.1"/>
    <property type="molecule type" value="Genomic_DNA"/>
</dbReference>
<feature type="repeat" description="PPR" evidence="3">
    <location>
        <begin position="80"/>
        <end position="114"/>
    </location>
</feature>
<keyword evidence="2" id="KW-0677">Repeat</keyword>
<keyword evidence="5" id="KW-1185">Reference proteome</keyword>
<dbReference type="Pfam" id="PF13041">
    <property type="entry name" value="PPR_2"/>
    <property type="match status" value="1"/>
</dbReference>
<comment type="similarity">
    <text evidence="1">Belongs to the PPR family. P subfamily.</text>
</comment>
<accession>A0A6A6KDG6</accession>
<organism evidence="4 5">
    <name type="scientific">Hevea brasiliensis</name>
    <name type="common">Para rubber tree</name>
    <name type="synonym">Siphonia brasiliensis</name>
    <dbReference type="NCBI Taxonomy" id="3981"/>
    <lineage>
        <taxon>Eukaryota</taxon>
        <taxon>Viridiplantae</taxon>
        <taxon>Streptophyta</taxon>
        <taxon>Embryophyta</taxon>
        <taxon>Tracheophyta</taxon>
        <taxon>Spermatophyta</taxon>
        <taxon>Magnoliopsida</taxon>
        <taxon>eudicotyledons</taxon>
        <taxon>Gunneridae</taxon>
        <taxon>Pentapetalae</taxon>
        <taxon>rosids</taxon>
        <taxon>fabids</taxon>
        <taxon>Malpighiales</taxon>
        <taxon>Euphorbiaceae</taxon>
        <taxon>Crotonoideae</taxon>
        <taxon>Micrandreae</taxon>
        <taxon>Hevea</taxon>
    </lineage>
</organism>
<dbReference type="NCBIfam" id="TIGR00756">
    <property type="entry name" value="PPR"/>
    <property type="match status" value="3"/>
</dbReference>
<proteinExistence type="inferred from homology"/>